<comment type="caution">
    <text evidence="5">The sequence shown here is derived from an EMBL/GenBank/DDBJ whole genome shotgun (WGS) entry which is preliminary data.</text>
</comment>
<evidence type="ECO:0000256" key="1">
    <source>
        <dbReference type="ARBA" id="ARBA00006432"/>
    </source>
</evidence>
<dbReference type="InterPro" id="IPR000873">
    <property type="entry name" value="AMP-dep_synth/lig_dom"/>
</dbReference>
<dbReference type="InterPro" id="IPR042099">
    <property type="entry name" value="ANL_N_sf"/>
</dbReference>
<dbReference type="Pfam" id="PF13193">
    <property type="entry name" value="AMP-binding_C"/>
    <property type="match status" value="1"/>
</dbReference>
<keyword evidence="2 5" id="KW-0436">Ligase</keyword>
<sequence length="548" mass="58614">MDRCGAATGELATIPAVLADRARRDGARIAVVSPEGQLTYAELAAAARCVTRAVMARSVRPGERVALWAPNTARWVIAALGVLGAGATLVPLGTRLRGPEAADILVRSRCRMLLTVGDFLGNDYPGMLRESECALPELRTVVSLDESREHRSEDLPWARFLALGEVITVAEADARGASVAPESISDILFTSGTTGEPKGVPITHRQTIEAFTHWADAVTLSGDDRYLLVNPFSHTFGFKAGIIASLLRGATMVPVDHFHPERVFSVIERERITVLAGPPTLFHDLLAHDRRACDLNSLRLAGTGGSSVPPELVERIRCELGAEKVFTGYGLTESAGVATVCPPDAPARLLASTVGKALPGVEIRVVDNCGQPVPVGQPGEIAVRGPNVMQGYLDDPTATTTAIDGGGWLHTGDIGTLDADGYLRITDRRTDMFIVGGFNVYPAEIERILRTHPDITEAAVIGVPDARLGEVGHAFVVPDGIAELDPAGLIAWARTRMAGYKTPRRFEVVAALPRNASGKVLKRVLRSLVPNPEHFATPAQTFEGDRWV</sequence>
<proteinExistence type="inferred from homology"/>
<keyword evidence="6" id="KW-1185">Reference proteome</keyword>
<evidence type="ECO:0000313" key="6">
    <source>
        <dbReference type="Proteomes" id="UP001550535"/>
    </source>
</evidence>
<dbReference type="InterPro" id="IPR025110">
    <property type="entry name" value="AMP-bd_C"/>
</dbReference>
<evidence type="ECO:0000259" key="4">
    <source>
        <dbReference type="Pfam" id="PF13193"/>
    </source>
</evidence>
<evidence type="ECO:0000256" key="2">
    <source>
        <dbReference type="ARBA" id="ARBA00022598"/>
    </source>
</evidence>
<dbReference type="Pfam" id="PF00501">
    <property type="entry name" value="AMP-binding"/>
    <property type="match status" value="1"/>
</dbReference>
<reference evidence="5 6" key="1">
    <citation type="submission" date="2024-06" db="EMBL/GenBank/DDBJ databases">
        <title>The Natural Products Discovery Center: Release of the First 8490 Sequenced Strains for Exploring Actinobacteria Biosynthetic Diversity.</title>
        <authorList>
            <person name="Kalkreuter E."/>
            <person name="Kautsar S.A."/>
            <person name="Yang D."/>
            <person name="Bader C.D."/>
            <person name="Teijaro C.N."/>
            <person name="Fluegel L."/>
            <person name="Davis C.M."/>
            <person name="Simpson J.R."/>
            <person name="Lauterbach L."/>
            <person name="Steele A.D."/>
            <person name="Gui C."/>
            <person name="Meng S."/>
            <person name="Li G."/>
            <person name="Viehrig K."/>
            <person name="Ye F."/>
            <person name="Su P."/>
            <person name="Kiefer A.F."/>
            <person name="Nichols A."/>
            <person name="Cepeda A.J."/>
            <person name="Yan W."/>
            <person name="Fan B."/>
            <person name="Jiang Y."/>
            <person name="Adhikari A."/>
            <person name="Zheng C.-J."/>
            <person name="Schuster L."/>
            <person name="Cowan T.M."/>
            <person name="Smanski M.J."/>
            <person name="Chevrette M.G."/>
            <person name="De Carvalho L.P.S."/>
            <person name="Shen B."/>
        </authorList>
    </citation>
    <scope>NUCLEOTIDE SEQUENCE [LARGE SCALE GENOMIC DNA]</scope>
    <source>
        <strain evidence="5 6">NPDC019434</strain>
    </source>
</reference>
<accession>A0ABV2X3L0</accession>
<dbReference type="InterPro" id="IPR020845">
    <property type="entry name" value="AMP-binding_CS"/>
</dbReference>
<dbReference type="Gene3D" id="3.30.300.30">
    <property type="match status" value="1"/>
</dbReference>
<dbReference type="GO" id="GO:0016874">
    <property type="term" value="F:ligase activity"/>
    <property type="evidence" value="ECO:0007669"/>
    <property type="project" value="UniProtKB-KW"/>
</dbReference>
<feature type="domain" description="AMP-dependent synthetase/ligase" evidence="3">
    <location>
        <begin position="19"/>
        <end position="393"/>
    </location>
</feature>
<organism evidence="5 6">
    <name type="scientific">Nocardia niwae</name>
    <dbReference type="NCBI Taxonomy" id="626084"/>
    <lineage>
        <taxon>Bacteria</taxon>
        <taxon>Bacillati</taxon>
        <taxon>Actinomycetota</taxon>
        <taxon>Actinomycetes</taxon>
        <taxon>Mycobacteriales</taxon>
        <taxon>Nocardiaceae</taxon>
        <taxon>Nocardia</taxon>
    </lineage>
</organism>
<name>A0ABV2X3L0_9NOCA</name>
<dbReference type="PANTHER" id="PTHR43201">
    <property type="entry name" value="ACYL-COA SYNTHETASE"/>
    <property type="match status" value="1"/>
</dbReference>
<dbReference type="EMBL" id="JBEYBR010000002">
    <property type="protein sequence ID" value="MEU2120477.1"/>
    <property type="molecule type" value="Genomic_DNA"/>
</dbReference>
<dbReference type="InterPro" id="IPR045851">
    <property type="entry name" value="AMP-bd_C_sf"/>
</dbReference>
<dbReference type="SUPFAM" id="SSF56801">
    <property type="entry name" value="Acetyl-CoA synthetase-like"/>
    <property type="match status" value="1"/>
</dbReference>
<dbReference type="Gene3D" id="3.40.50.12780">
    <property type="entry name" value="N-terminal domain of ligase-like"/>
    <property type="match status" value="1"/>
</dbReference>
<dbReference type="Proteomes" id="UP001550535">
    <property type="component" value="Unassembled WGS sequence"/>
</dbReference>
<evidence type="ECO:0000313" key="5">
    <source>
        <dbReference type="EMBL" id="MEU2120477.1"/>
    </source>
</evidence>
<feature type="domain" description="AMP-binding enzyme C-terminal" evidence="4">
    <location>
        <begin position="444"/>
        <end position="519"/>
    </location>
</feature>
<dbReference type="PROSITE" id="PS00455">
    <property type="entry name" value="AMP_BINDING"/>
    <property type="match status" value="1"/>
</dbReference>
<comment type="similarity">
    <text evidence="1">Belongs to the ATP-dependent AMP-binding enzyme family.</text>
</comment>
<protein>
    <submittedName>
        <fullName evidence="5">FadD3 family acyl-CoA ligase</fullName>
    </submittedName>
</protein>
<dbReference type="RefSeq" id="WP_357989884.1">
    <property type="nucleotide sequence ID" value="NZ_JBEYBR010000002.1"/>
</dbReference>
<evidence type="ECO:0000259" key="3">
    <source>
        <dbReference type="Pfam" id="PF00501"/>
    </source>
</evidence>
<gene>
    <name evidence="5" type="ORF">ABZ507_01485</name>
</gene>
<dbReference type="NCBIfam" id="NF005801">
    <property type="entry name" value="PRK07656.1"/>
    <property type="match status" value="1"/>
</dbReference>
<dbReference type="PANTHER" id="PTHR43201:SF5">
    <property type="entry name" value="MEDIUM-CHAIN ACYL-COA LIGASE ACSF2, MITOCHONDRIAL"/>
    <property type="match status" value="1"/>
</dbReference>